<proteinExistence type="predicted"/>
<evidence type="ECO:0000313" key="1">
    <source>
        <dbReference type="EMBL" id="EHH16235.1"/>
    </source>
</evidence>
<dbReference type="AlphaFoldDB" id="F7HIC5"/>
<dbReference type="Proteomes" id="UP000013456">
    <property type="component" value="Chromosome 2"/>
</dbReference>
<gene>
    <name evidence="1" type="ORF">EGK_11491</name>
</gene>
<reference evidence="1" key="1">
    <citation type="journal article" date="2011" name="Nat. Biotechnol.">
        <title>Genome sequencing and comparison of two nonhuman primate animal models, the cynomolgus and Chinese rhesus macaques.</title>
        <authorList>
            <person name="Yan G."/>
            <person name="Zhang G."/>
            <person name="Fang X."/>
            <person name="Zhang Y."/>
            <person name="Li C."/>
            <person name="Ling F."/>
            <person name="Cooper D.N."/>
            <person name="Li Q."/>
            <person name="Li Y."/>
            <person name="van Gool A.J."/>
            <person name="Du H."/>
            <person name="Chen J."/>
            <person name="Chen R."/>
            <person name="Zhang P."/>
            <person name="Huang Z."/>
            <person name="Thompson J.R."/>
            <person name="Meng Y."/>
            <person name="Bai Y."/>
            <person name="Wang J."/>
            <person name="Zhuo M."/>
            <person name="Wang T."/>
            <person name="Huang Y."/>
            <person name="Wei L."/>
            <person name="Li J."/>
            <person name="Wang Z."/>
            <person name="Hu H."/>
            <person name="Yang P."/>
            <person name="Le L."/>
            <person name="Stenson P.D."/>
            <person name="Li B."/>
            <person name="Liu X."/>
            <person name="Ball E.V."/>
            <person name="An N."/>
            <person name="Huang Q."/>
            <person name="Zhang Y."/>
            <person name="Fan W."/>
            <person name="Zhang X."/>
            <person name="Li Y."/>
            <person name="Wang W."/>
            <person name="Katze M.G."/>
            <person name="Su B."/>
            <person name="Nielsen R."/>
            <person name="Yang H."/>
            <person name="Wang J."/>
            <person name="Wang X."/>
            <person name="Wang J."/>
        </authorList>
    </citation>
    <scope>NUCLEOTIDE SEQUENCE [LARGE SCALE GENOMIC DNA]</scope>
    <source>
        <strain evidence="1">CR-5</strain>
    </source>
</reference>
<dbReference type="EMBL" id="CM001254">
    <property type="protein sequence ID" value="EHH16235.1"/>
    <property type="molecule type" value="Genomic_DNA"/>
</dbReference>
<feature type="non-terminal residue" evidence="1">
    <location>
        <position position="1"/>
    </location>
</feature>
<feature type="non-terminal residue" evidence="1">
    <location>
        <position position="78"/>
    </location>
</feature>
<protein>
    <submittedName>
        <fullName evidence="1">Uncharacterized protein</fullName>
    </submittedName>
</protein>
<dbReference type="HOGENOM" id="CLU_2628285_0_0_1"/>
<accession>F7HIC5</accession>
<organism evidence="1">
    <name type="scientific">Macaca mulatta</name>
    <name type="common">Rhesus macaque</name>
    <dbReference type="NCBI Taxonomy" id="9544"/>
    <lineage>
        <taxon>Eukaryota</taxon>
        <taxon>Metazoa</taxon>
        <taxon>Chordata</taxon>
        <taxon>Craniata</taxon>
        <taxon>Vertebrata</taxon>
        <taxon>Euteleostomi</taxon>
        <taxon>Mammalia</taxon>
        <taxon>Eutheria</taxon>
        <taxon>Euarchontoglires</taxon>
        <taxon>Primates</taxon>
        <taxon>Haplorrhini</taxon>
        <taxon>Catarrhini</taxon>
        <taxon>Cercopithecidae</taxon>
        <taxon>Cercopithecinae</taxon>
        <taxon>Macaca</taxon>
    </lineage>
</organism>
<name>F7HIC5_MACMU</name>
<sequence length="78" mass="9136">LVSGVISVLMIRLFFKETLLEHILNIFCVSTYQATLWTFAVALPFNEKAFSILYHKEYYFSASQFSLLVTNWLHKSRV</sequence>